<feature type="domain" description="HD/PDEase" evidence="1">
    <location>
        <begin position="40"/>
        <end position="206"/>
    </location>
</feature>
<sequence length="494" mass="57739">MNIGTPPKFKHFQDDSYRALLIALRMKVAGILANNLLHHFTDHSVNHSDNVASLVDQLQEGIKEPLSDQELIILYSSCYLHDIGMHYECAGKTKVISDLNLTTPWEEQTESERREYLRAYHNQISAEMVRNSMTSSEPPIGIQLTAEFNGSYIANLCHAHCIPTNTDKYKDLVEEGPSIRTPLLSAFLRIADILDESRRRASREKERTLLLDLESQTHWWRHYYTEDVTLDVNQRLITVWFDFPQDYKDEYSKVIPKLQMPWIRDELQHHETILLKNGCHWTATAKVRDKLHSDAMPEEVLTTMLKQLSRRRNVENEAQQLATLTLYKEAQPSIRRRIDSLQKRNSELETEEYLIELSNIATDLFELGRRRDAHSLLFNPYTKDLKQLTLDMRLKIGLRLLEWEIDDGDHFSIRRLLQILTPEFSDLPNSDKRKWLFTKSQIRALEASCEYLESKEAIEEALEWASASEKPWLKAELSQMELLQGDFSQDRELN</sequence>
<evidence type="ECO:0000313" key="3">
    <source>
        <dbReference type="Proteomes" id="UP000318384"/>
    </source>
</evidence>
<evidence type="ECO:0000313" key="2">
    <source>
        <dbReference type="EMBL" id="QDU09467.1"/>
    </source>
</evidence>
<dbReference type="Gene3D" id="1.10.3210.10">
    <property type="entry name" value="Hypothetical protein af1432"/>
    <property type="match status" value="1"/>
</dbReference>
<dbReference type="EMBL" id="CP037422">
    <property type="protein sequence ID" value="QDU09467.1"/>
    <property type="molecule type" value="Genomic_DNA"/>
</dbReference>
<dbReference type="SUPFAM" id="SSF109604">
    <property type="entry name" value="HD-domain/PDEase-like"/>
    <property type="match status" value="1"/>
</dbReference>
<name>A0A517WW31_9PLAN</name>
<dbReference type="RefSeq" id="WP_197993383.1">
    <property type="nucleotide sequence ID" value="NZ_CP037422.1"/>
</dbReference>
<reference evidence="2 3" key="1">
    <citation type="submission" date="2019-03" db="EMBL/GenBank/DDBJ databases">
        <title>Deep-cultivation of Planctomycetes and their phenomic and genomic characterization uncovers novel biology.</title>
        <authorList>
            <person name="Wiegand S."/>
            <person name="Jogler M."/>
            <person name="Boedeker C."/>
            <person name="Pinto D."/>
            <person name="Vollmers J."/>
            <person name="Rivas-Marin E."/>
            <person name="Kohn T."/>
            <person name="Peeters S.H."/>
            <person name="Heuer A."/>
            <person name="Rast P."/>
            <person name="Oberbeckmann S."/>
            <person name="Bunk B."/>
            <person name="Jeske O."/>
            <person name="Meyerdierks A."/>
            <person name="Storesund J.E."/>
            <person name="Kallscheuer N."/>
            <person name="Luecker S."/>
            <person name="Lage O.M."/>
            <person name="Pohl T."/>
            <person name="Merkel B.J."/>
            <person name="Hornburger P."/>
            <person name="Mueller R.-W."/>
            <person name="Bruemmer F."/>
            <person name="Labrenz M."/>
            <person name="Spormann A.M."/>
            <person name="Op den Camp H."/>
            <person name="Overmann J."/>
            <person name="Amann R."/>
            <person name="Jetten M.S.M."/>
            <person name="Mascher T."/>
            <person name="Medema M.H."/>
            <person name="Devos D.P."/>
            <person name="Kaster A.-K."/>
            <person name="Ovreas L."/>
            <person name="Rohde M."/>
            <person name="Galperin M.Y."/>
            <person name="Jogler C."/>
        </authorList>
    </citation>
    <scope>NUCLEOTIDE SEQUENCE [LARGE SCALE GENOMIC DNA]</scope>
    <source>
        <strain evidence="2 3">V202</strain>
    </source>
</reference>
<dbReference type="SMART" id="SM00471">
    <property type="entry name" value="HDc"/>
    <property type="match status" value="1"/>
</dbReference>
<gene>
    <name evidence="2" type="ORF">V202x_28420</name>
</gene>
<proteinExistence type="predicted"/>
<accession>A0A517WW31</accession>
<dbReference type="Proteomes" id="UP000318384">
    <property type="component" value="Chromosome"/>
</dbReference>
<keyword evidence="3" id="KW-1185">Reference proteome</keyword>
<dbReference type="AlphaFoldDB" id="A0A517WW31"/>
<dbReference type="InterPro" id="IPR056471">
    <property type="entry name" value="HD-CE"/>
</dbReference>
<protein>
    <recommendedName>
        <fullName evidence="1">HD/PDEase domain-containing protein</fullName>
    </recommendedName>
</protein>
<organism evidence="2 3">
    <name type="scientific">Gimesia aquarii</name>
    <dbReference type="NCBI Taxonomy" id="2527964"/>
    <lineage>
        <taxon>Bacteria</taxon>
        <taxon>Pseudomonadati</taxon>
        <taxon>Planctomycetota</taxon>
        <taxon>Planctomycetia</taxon>
        <taxon>Planctomycetales</taxon>
        <taxon>Planctomycetaceae</taxon>
        <taxon>Gimesia</taxon>
    </lineage>
</organism>
<dbReference type="CDD" id="cd00077">
    <property type="entry name" value="HDc"/>
    <property type="match status" value="1"/>
</dbReference>
<dbReference type="InterPro" id="IPR003607">
    <property type="entry name" value="HD/PDEase_dom"/>
</dbReference>
<dbReference type="Pfam" id="PF24391">
    <property type="entry name" value="HD-CE"/>
    <property type="match status" value="1"/>
</dbReference>
<evidence type="ECO:0000259" key="1">
    <source>
        <dbReference type="SMART" id="SM00471"/>
    </source>
</evidence>